<keyword evidence="12 15" id="KW-1133">Transmembrane helix</keyword>
<gene>
    <name evidence="18" type="ORF">E4184_19110</name>
</gene>
<evidence type="ECO:0000256" key="1">
    <source>
        <dbReference type="ARBA" id="ARBA00000085"/>
    </source>
</evidence>
<keyword evidence="9" id="KW-0547">Nucleotide-binding</keyword>
<feature type="domain" description="Histidine kinase" evidence="16">
    <location>
        <begin position="284"/>
        <end position="480"/>
    </location>
</feature>
<dbReference type="InterPro" id="IPR050980">
    <property type="entry name" value="2C_sensor_his_kinase"/>
</dbReference>
<evidence type="ECO:0000256" key="15">
    <source>
        <dbReference type="SAM" id="Phobius"/>
    </source>
</evidence>
<keyword evidence="4" id="KW-1003">Cell membrane</keyword>
<evidence type="ECO:0000256" key="10">
    <source>
        <dbReference type="ARBA" id="ARBA00022777"/>
    </source>
</evidence>
<dbReference type="CDD" id="cd00082">
    <property type="entry name" value="HisKA"/>
    <property type="match status" value="1"/>
</dbReference>
<sequence>MRPNRGWGPRSLASRTSLFLLCVILAAELCAGFFWYRHSNQAQEQGLISTVRSMALSASSTIAFFRKLPQDYRHLVLEQLRNMGGTRFFVSLNNHPLPVTPISGSSRRAQMVGEVERVLQQELGREVTTRVDFTSRAELRVFNTEIPIDDLPLNWAHYSLALGELNPPILVIQIAVAPGAWFYLAAALPAPYESLDPRFFTPSQLGFMLGSALIILIATWWVVRKEIRPIRNLARAATLLDSKREVPEVQEEGSSETRAAIHAFNKMQRRIRSHLHERDLLFSAMSHDLKTPLACLKLRTEMLADPVDQSKFAAHLDEMELMVKGALQCMKETHIHEEIEALDLMQILRRCGELHNHDELRMTLQGPPSLMLVGKPLAIKRCLQNIIDNGIKYGERLRVQVTHQGDKVRIAFSDQGPGISPALMERVFDPYFRVASTKALPGSGLGLTIARHIARIHGGDIHLHNHQPHGLTLVLELNLD</sequence>
<dbReference type="PROSITE" id="PS50109">
    <property type="entry name" value="HIS_KIN"/>
    <property type="match status" value="1"/>
</dbReference>
<feature type="transmembrane region" description="Helical" evidence="15">
    <location>
        <begin position="12"/>
        <end position="35"/>
    </location>
</feature>
<dbReference type="Proteomes" id="UP000501427">
    <property type="component" value="Chromosome"/>
</dbReference>
<proteinExistence type="predicted"/>
<feature type="transmembrane region" description="Helical" evidence="15">
    <location>
        <begin position="169"/>
        <end position="192"/>
    </location>
</feature>
<evidence type="ECO:0000259" key="16">
    <source>
        <dbReference type="PROSITE" id="PS50109"/>
    </source>
</evidence>
<dbReference type="RefSeq" id="WP_171276864.1">
    <property type="nucleotide sequence ID" value="NZ_CAWPJG010000001.1"/>
</dbReference>
<dbReference type="InterPro" id="IPR003594">
    <property type="entry name" value="HATPase_dom"/>
</dbReference>
<dbReference type="Gene3D" id="1.10.287.130">
    <property type="match status" value="1"/>
</dbReference>
<evidence type="ECO:0000256" key="13">
    <source>
        <dbReference type="ARBA" id="ARBA00023012"/>
    </source>
</evidence>
<keyword evidence="11" id="KW-0067">ATP-binding</keyword>
<keyword evidence="7" id="KW-0808">Transferase</keyword>
<evidence type="ECO:0000256" key="14">
    <source>
        <dbReference type="ARBA" id="ARBA00023136"/>
    </source>
</evidence>
<dbReference type="SMART" id="SM00304">
    <property type="entry name" value="HAMP"/>
    <property type="match status" value="1"/>
</dbReference>
<dbReference type="AlphaFoldDB" id="A0A6M4YDJ2"/>
<dbReference type="GO" id="GO:0005886">
    <property type="term" value="C:plasma membrane"/>
    <property type="evidence" value="ECO:0007669"/>
    <property type="project" value="UniProtKB-SubCell"/>
</dbReference>
<keyword evidence="6" id="KW-0597">Phosphoprotein</keyword>
<keyword evidence="13" id="KW-0902">Two-component regulatory system</keyword>
<dbReference type="PANTHER" id="PTHR44936:SF5">
    <property type="entry name" value="SENSOR HISTIDINE KINASE ENVZ"/>
    <property type="match status" value="1"/>
</dbReference>
<dbReference type="InterPro" id="IPR004358">
    <property type="entry name" value="Sig_transdc_His_kin-like_C"/>
</dbReference>
<dbReference type="SMART" id="SM00387">
    <property type="entry name" value="HATPase_c"/>
    <property type="match status" value="1"/>
</dbReference>
<organism evidence="18 19">
    <name type="scientific">Aeromonas media</name>
    <dbReference type="NCBI Taxonomy" id="651"/>
    <lineage>
        <taxon>Bacteria</taxon>
        <taxon>Pseudomonadati</taxon>
        <taxon>Pseudomonadota</taxon>
        <taxon>Gammaproteobacteria</taxon>
        <taxon>Aeromonadales</taxon>
        <taxon>Aeromonadaceae</taxon>
        <taxon>Aeromonas</taxon>
    </lineage>
</organism>
<feature type="transmembrane region" description="Helical" evidence="15">
    <location>
        <begin position="204"/>
        <end position="223"/>
    </location>
</feature>
<comment type="subcellular location">
    <subcellularLocation>
        <location evidence="2">Cell inner membrane</location>
        <topology evidence="2">Multi-pass membrane protein</topology>
    </subcellularLocation>
</comment>
<dbReference type="InterPro" id="IPR036097">
    <property type="entry name" value="HisK_dim/P_sf"/>
</dbReference>
<dbReference type="PROSITE" id="PS50885">
    <property type="entry name" value="HAMP"/>
    <property type="match status" value="1"/>
</dbReference>
<protein>
    <recommendedName>
        <fullName evidence="3">histidine kinase</fullName>
        <ecNumber evidence="3">2.7.13.3</ecNumber>
    </recommendedName>
</protein>
<dbReference type="InterPro" id="IPR003660">
    <property type="entry name" value="HAMP_dom"/>
</dbReference>
<keyword evidence="10 18" id="KW-0418">Kinase</keyword>
<reference evidence="18 19" key="1">
    <citation type="submission" date="2019-03" db="EMBL/GenBank/DDBJ databases">
        <title>Novel transposon Tn6433 accelerates the dissemination of tet(E) in Aeromonas from aerobic biofilm under oxytetracycline stress.</title>
        <authorList>
            <person name="Shi Y."/>
            <person name="Tian Z."/>
            <person name="Zhang Y."/>
            <person name="Zhang H."/>
            <person name="Yang M."/>
        </authorList>
    </citation>
    <scope>NUCLEOTIDE SEQUENCE [LARGE SCALE GENOMIC DNA]</scope>
    <source>
        <strain evidence="18 19">T0.1-19</strain>
    </source>
</reference>
<evidence type="ECO:0000256" key="2">
    <source>
        <dbReference type="ARBA" id="ARBA00004429"/>
    </source>
</evidence>
<evidence type="ECO:0000256" key="12">
    <source>
        <dbReference type="ARBA" id="ARBA00022989"/>
    </source>
</evidence>
<evidence type="ECO:0000256" key="3">
    <source>
        <dbReference type="ARBA" id="ARBA00012438"/>
    </source>
</evidence>
<dbReference type="SUPFAM" id="SSF55874">
    <property type="entry name" value="ATPase domain of HSP90 chaperone/DNA topoisomerase II/histidine kinase"/>
    <property type="match status" value="1"/>
</dbReference>
<evidence type="ECO:0000259" key="17">
    <source>
        <dbReference type="PROSITE" id="PS50885"/>
    </source>
</evidence>
<accession>A0A6M4YDJ2</accession>
<dbReference type="Pfam" id="PF02518">
    <property type="entry name" value="HATPase_c"/>
    <property type="match status" value="1"/>
</dbReference>
<dbReference type="GO" id="GO:0000155">
    <property type="term" value="F:phosphorelay sensor kinase activity"/>
    <property type="evidence" value="ECO:0007669"/>
    <property type="project" value="InterPro"/>
</dbReference>
<evidence type="ECO:0000313" key="18">
    <source>
        <dbReference type="EMBL" id="QJT23318.1"/>
    </source>
</evidence>
<dbReference type="EC" id="2.7.13.3" evidence="3"/>
<evidence type="ECO:0000256" key="6">
    <source>
        <dbReference type="ARBA" id="ARBA00022553"/>
    </source>
</evidence>
<name>A0A6M4YDJ2_AERME</name>
<dbReference type="PANTHER" id="PTHR44936">
    <property type="entry name" value="SENSOR PROTEIN CREC"/>
    <property type="match status" value="1"/>
</dbReference>
<dbReference type="CDD" id="cd00075">
    <property type="entry name" value="HATPase"/>
    <property type="match status" value="1"/>
</dbReference>
<feature type="domain" description="HAMP" evidence="17">
    <location>
        <begin position="224"/>
        <end position="276"/>
    </location>
</feature>
<dbReference type="InterPro" id="IPR003661">
    <property type="entry name" value="HisK_dim/P_dom"/>
</dbReference>
<dbReference type="Gene3D" id="3.30.565.10">
    <property type="entry name" value="Histidine kinase-like ATPase, C-terminal domain"/>
    <property type="match status" value="1"/>
</dbReference>
<keyword evidence="8 15" id="KW-0812">Transmembrane</keyword>
<keyword evidence="5" id="KW-0997">Cell inner membrane</keyword>
<dbReference type="InterPro" id="IPR005467">
    <property type="entry name" value="His_kinase_dom"/>
</dbReference>
<dbReference type="PRINTS" id="PR00344">
    <property type="entry name" value="BCTRLSENSOR"/>
</dbReference>
<evidence type="ECO:0000313" key="19">
    <source>
        <dbReference type="Proteomes" id="UP000501427"/>
    </source>
</evidence>
<keyword evidence="14 15" id="KW-0472">Membrane</keyword>
<evidence type="ECO:0000256" key="11">
    <source>
        <dbReference type="ARBA" id="ARBA00022840"/>
    </source>
</evidence>
<dbReference type="SUPFAM" id="SSF47384">
    <property type="entry name" value="Homodimeric domain of signal transducing histidine kinase"/>
    <property type="match status" value="1"/>
</dbReference>
<evidence type="ECO:0000256" key="9">
    <source>
        <dbReference type="ARBA" id="ARBA00022741"/>
    </source>
</evidence>
<evidence type="ECO:0000256" key="7">
    <source>
        <dbReference type="ARBA" id="ARBA00022679"/>
    </source>
</evidence>
<evidence type="ECO:0000256" key="5">
    <source>
        <dbReference type="ARBA" id="ARBA00022519"/>
    </source>
</evidence>
<evidence type="ECO:0000256" key="4">
    <source>
        <dbReference type="ARBA" id="ARBA00022475"/>
    </source>
</evidence>
<evidence type="ECO:0000256" key="8">
    <source>
        <dbReference type="ARBA" id="ARBA00022692"/>
    </source>
</evidence>
<dbReference type="GO" id="GO:0005524">
    <property type="term" value="F:ATP binding"/>
    <property type="evidence" value="ECO:0007669"/>
    <property type="project" value="UniProtKB-KW"/>
</dbReference>
<dbReference type="EMBL" id="CP038441">
    <property type="protein sequence ID" value="QJT23318.1"/>
    <property type="molecule type" value="Genomic_DNA"/>
</dbReference>
<comment type="catalytic activity">
    <reaction evidence="1">
        <text>ATP + protein L-histidine = ADP + protein N-phospho-L-histidine.</text>
        <dbReference type="EC" id="2.7.13.3"/>
    </reaction>
</comment>
<dbReference type="InterPro" id="IPR036890">
    <property type="entry name" value="HATPase_C_sf"/>
</dbReference>